<accession>A0ABY8EJW3</accession>
<feature type="domain" description="T-SNARE coiled-coil homology" evidence="7">
    <location>
        <begin position="167"/>
        <end position="229"/>
    </location>
</feature>
<keyword evidence="3 6" id="KW-0812">Transmembrane</keyword>
<dbReference type="Gene3D" id="1.20.5.110">
    <property type="match status" value="1"/>
</dbReference>
<evidence type="ECO:0000313" key="9">
    <source>
        <dbReference type="Proteomes" id="UP000818624"/>
    </source>
</evidence>
<name>A0ABY8EJW3_MALFU</name>
<dbReference type="EMBL" id="CP046234">
    <property type="protein sequence ID" value="WFD45846.1"/>
    <property type="molecule type" value="Genomic_DNA"/>
</dbReference>
<keyword evidence="4 6" id="KW-1133">Transmembrane helix</keyword>
<organism evidence="8 9">
    <name type="scientific">Malassezia furfur</name>
    <name type="common">Pityriasis versicolor infection agent</name>
    <name type="synonym">Pityrosporum furfur</name>
    <dbReference type="NCBI Taxonomy" id="55194"/>
    <lineage>
        <taxon>Eukaryota</taxon>
        <taxon>Fungi</taxon>
        <taxon>Dikarya</taxon>
        <taxon>Basidiomycota</taxon>
        <taxon>Ustilaginomycotina</taxon>
        <taxon>Malasseziomycetes</taxon>
        <taxon>Malasseziales</taxon>
        <taxon>Malasseziaceae</taxon>
        <taxon>Malassezia</taxon>
    </lineage>
</organism>
<evidence type="ECO:0000256" key="6">
    <source>
        <dbReference type="SAM" id="Phobius"/>
    </source>
</evidence>
<evidence type="ECO:0000256" key="5">
    <source>
        <dbReference type="ARBA" id="ARBA00023136"/>
    </source>
</evidence>
<gene>
    <name evidence="8" type="ORF">GLX27_000471</name>
</gene>
<evidence type="ECO:0000259" key="7">
    <source>
        <dbReference type="PROSITE" id="PS50192"/>
    </source>
</evidence>
<evidence type="ECO:0000256" key="3">
    <source>
        <dbReference type="ARBA" id="ARBA00022692"/>
    </source>
</evidence>
<keyword evidence="5 6" id="KW-0472">Membrane</keyword>
<evidence type="ECO:0000313" key="8">
    <source>
        <dbReference type="EMBL" id="WFD45846.1"/>
    </source>
</evidence>
<feature type="transmembrane region" description="Helical" evidence="6">
    <location>
        <begin position="237"/>
        <end position="256"/>
    </location>
</feature>
<evidence type="ECO:0000256" key="1">
    <source>
        <dbReference type="ARBA" id="ARBA00004167"/>
    </source>
</evidence>
<dbReference type="SUPFAM" id="SSF58038">
    <property type="entry name" value="SNARE fusion complex"/>
    <property type="match status" value="1"/>
</dbReference>
<dbReference type="SMART" id="SM00397">
    <property type="entry name" value="t_SNARE"/>
    <property type="match status" value="1"/>
</dbReference>
<dbReference type="InterPro" id="IPR000727">
    <property type="entry name" value="T_SNARE_dom"/>
</dbReference>
<evidence type="ECO:0000256" key="4">
    <source>
        <dbReference type="ARBA" id="ARBA00022989"/>
    </source>
</evidence>
<comment type="subcellular location">
    <subcellularLocation>
        <location evidence="1">Membrane</location>
        <topology evidence="1">Single-pass membrane protein</topology>
    </subcellularLocation>
</comment>
<dbReference type="Proteomes" id="UP000818624">
    <property type="component" value="Chromosome 1"/>
</dbReference>
<dbReference type="PANTHER" id="PTHR12791">
    <property type="entry name" value="GOLGI SNARE BET1-RELATED"/>
    <property type="match status" value="1"/>
</dbReference>
<proteinExistence type="predicted"/>
<keyword evidence="2" id="KW-0813">Transport</keyword>
<reference evidence="8 9" key="1">
    <citation type="journal article" date="2020" name="Elife">
        <title>Loss of centromere function drives karyotype evolution in closely related Malassezia species.</title>
        <authorList>
            <person name="Sankaranarayanan S.R."/>
            <person name="Ianiri G."/>
            <person name="Coelho M.A."/>
            <person name="Reza M.H."/>
            <person name="Thimmappa B.C."/>
            <person name="Ganguly P."/>
            <person name="Vadnala R.N."/>
            <person name="Sun S."/>
            <person name="Siddharthan R."/>
            <person name="Tellgren-Roth C."/>
            <person name="Dawson T.L."/>
            <person name="Heitman J."/>
            <person name="Sanyal K."/>
        </authorList>
    </citation>
    <scope>NUCLEOTIDE SEQUENCE [LARGE SCALE GENOMIC DNA]</scope>
    <source>
        <strain evidence="8">CBS14141</strain>
    </source>
</reference>
<dbReference type="PROSITE" id="PS50192">
    <property type="entry name" value="T_SNARE"/>
    <property type="match status" value="1"/>
</dbReference>
<protein>
    <recommendedName>
        <fullName evidence="7">t-SNARE coiled-coil homology domain-containing protein</fullName>
    </recommendedName>
</protein>
<sequence>MSTEGSEHAFLRTFPYFARDKTIAKNLHTLMDALDAWNATHANGDLLQSDDVPTLEQITDWTATVHRLVHLLGETNNELNDPRGTEMLNELRIAHPHVFGLDMKADAPSDTAPMSPMPEATELVEPLPASHLPRAELMSHVGEMPSTGFARDEDDDRFAAQQFAQQNLAFRQQDTHLDHLSASISRQHELSLRMNEELELHTDLLHELDRDVDDTGLRLGGANDRLERFRRSMKEHGSVWVIFVLIFVLVLLISLFK</sequence>
<keyword evidence="9" id="KW-1185">Reference proteome</keyword>
<dbReference type="CDD" id="cd15859">
    <property type="entry name" value="SNARE_SYN8"/>
    <property type="match status" value="1"/>
</dbReference>
<evidence type="ECO:0000256" key="2">
    <source>
        <dbReference type="ARBA" id="ARBA00022448"/>
    </source>
</evidence>